<dbReference type="Proteomes" id="UP001056500">
    <property type="component" value="Chromosome"/>
</dbReference>
<name>A0ABY4WHQ1_9BACL</name>
<evidence type="ECO:0000313" key="3">
    <source>
        <dbReference type="Proteomes" id="UP001056500"/>
    </source>
</evidence>
<dbReference type="InterPro" id="IPR005303">
    <property type="entry name" value="MOCOS_middle"/>
</dbReference>
<dbReference type="Pfam" id="PF03473">
    <property type="entry name" value="MOSC"/>
    <property type="match status" value="1"/>
</dbReference>
<dbReference type="PROSITE" id="PS51340">
    <property type="entry name" value="MOSC"/>
    <property type="match status" value="1"/>
</dbReference>
<dbReference type="RefSeq" id="WP_251871972.1">
    <property type="nucleotide sequence ID" value="NZ_CP098755.1"/>
</dbReference>
<dbReference type="SUPFAM" id="SSF50800">
    <property type="entry name" value="PK beta-barrel domain-like"/>
    <property type="match status" value="1"/>
</dbReference>
<proteinExistence type="predicted"/>
<evidence type="ECO:0000259" key="1">
    <source>
        <dbReference type="PROSITE" id="PS51340"/>
    </source>
</evidence>
<feature type="domain" description="MOSC" evidence="1">
    <location>
        <begin position="68"/>
        <end position="238"/>
    </location>
</feature>
<reference evidence="2" key="1">
    <citation type="submission" date="2022-06" db="EMBL/GenBank/DDBJ databases">
        <title>Genome sequencing of Brevibacillus sp. BB3-R1.</title>
        <authorList>
            <person name="Heo J."/>
            <person name="Lee D."/>
            <person name="Won M."/>
            <person name="Han B.-H."/>
            <person name="Hong S.-B."/>
            <person name="Kwon S.-W."/>
        </authorList>
    </citation>
    <scope>NUCLEOTIDE SEQUENCE</scope>
    <source>
        <strain evidence="2">BB3-R1</strain>
    </source>
</reference>
<protein>
    <submittedName>
        <fullName evidence="2">MOSC domain-containing protein</fullName>
    </submittedName>
</protein>
<gene>
    <name evidence="2" type="ORF">NDK47_22505</name>
</gene>
<accession>A0ABY4WHQ1</accession>
<dbReference type="EMBL" id="CP098755">
    <property type="protein sequence ID" value="USG64864.1"/>
    <property type="molecule type" value="Genomic_DNA"/>
</dbReference>
<evidence type="ECO:0000313" key="2">
    <source>
        <dbReference type="EMBL" id="USG64864.1"/>
    </source>
</evidence>
<sequence length="242" mass="27146">MRRIGKIGSIYRHPVKAMRGEQLQTSKVDAFGLYGDRSHAFLDESRNGKYLSADILPALLGYSAKLLGDSGEEAYPEVRITAPDGDEYEWGDALFASVARTANRQITPLRSTPQEGGKNWEDHILLVTDASLRELARLIGWESIDPRRFRGNLVIVLDEDVPFAEDEWLGKQLQVNDIVLQVNKHCERCNYVNIDPDTLELHPAVLKTCVKRHDNHFGVYASVVRQGQVSEGDGVFLLETKG</sequence>
<dbReference type="Pfam" id="PF03476">
    <property type="entry name" value="MOSC_N"/>
    <property type="match status" value="1"/>
</dbReference>
<dbReference type="InterPro" id="IPR011037">
    <property type="entry name" value="Pyrv_Knase-like_insert_dom_sf"/>
</dbReference>
<dbReference type="Gene3D" id="2.40.33.20">
    <property type="entry name" value="PK beta-barrel domain-like"/>
    <property type="match status" value="1"/>
</dbReference>
<organism evidence="2 3">
    <name type="scientific">Brevibacillus ruminantium</name>
    <dbReference type="NCBI Taxonomy" id="2950604"/>
    <lineage>
        <taxon>Bacteria</taxon>
        <taxon>Bacillati</taxon>
        <taxon>Bacillota</taxon>
        <taxon>Bacilli</taxon>
        <taxon>Bacillales</taxon>
        <taxon>Paenibacillaceae</taxon>
        <taxon>Brevibacillus</taxon>
    </lineage>
</organism>
<keyword evidence="3" id="KW-1185">Reference proteome</keyword>
<dbReference type="InterPro" id="IPR005302">
    <property type="entry name" value="MoCF_Sase_C"/>
</dbReference>